<sequence length="92" mass="10398">MLAVFIRGKRTPSSSKFAVFGSASFFAPVHVFNYEINEIGYPDSFKLLIAIIPQFIGGLILGYIRIKFGILYSFLFHSSWNFFVLLVVVLSI</sequence>
<comment type="caution">
    <text evidence="3">The sequence shown here is derived from an EMBL/GenBank/DDBJ whole genome shotgun (WGS) entry which is preliminary data.</text>
</comment>
<feature type="transmembrane region" description="Helical" evidence="1">
    <location>
        <begin position="71"/>
        <end position="90"/>
    </location>
</feature>
<organism evidence="3 4">
    <name type="scientific">Echinicola jeungdonensis</name>
    <dbReference type="NCBI Taxonomy" id="709343"/>
    <lineage>
        <taxon>Bacteria</taxon>
        <taxon>Pseudomonadati</taxon>
        <taxon>Bacteroidota</taxon>
        <taxon>Cytophagia</taxon>
        <taxon>Cytophagales</taxon>
        <taxon>Cyclobacteriaceae</taxon>
        <taxon>Echinicola</taxon>
    </lineage>
</organism>
<dbReference type="Proteomes" id="UP001589654">
    <property type="component" value="Unassembled WGS sequence"/>
</dbReference>
<dbReference type="InterPro" id="IPR003675">
    <property type="entry name" value="Rce1/LyrA-like_dom"/>
</dbReference>
<keyword evidence="4" id="KW-1185">Reference proteome</keyword>
<dbReference type="EMBL" id="JBHMEW010000052">
    <property type="protein sequence ID" value="MFB9211716.1"/>
    <property type="molecule type" value="Genomic_DNA"/>
</dbReference>
<accession>A0ABV5J4G4</accession>
<keyword evidence="1" id="KW-0812">Transmembrane</keyword>
<feature type="domain" description="CAAX prenyl protease 2/Lysostaphin resistance protein A-like" evidence="2">
    <location>
        <begin position="13"/>
        <end position="83"/>
    </location>
</feature>
<keyword evidence="1" id="KW-0472">Membrane</keyword>
<feature type="transmembrane region" description="Helical" evidence="1">
    <location>
        <begin position="47"/>
        <end position="64"/>
    </location>
</feature>
<dbReference type="Pfam" id="PF02517">
    <property type="entry name" value="Rce1-like"/>
    <property type="match status" value="1"/>
</dbReference>
<dbReference type="RefSeq" id="WP_353959605.1">
    <property type="nucleotide sequence ID" value="NZ_JAUFQT010000001.1"/>
</dbReference>
<evidence type="ECO:0000256" key="1">
    <source>
        <dbReference type="SAM" id="Phobius"/>
    </source>
</evidence>
<keyword evidence="1" id="KW-1133">Transmembrane helix</keyword>
<evidence type="ECO:0000313" key="4">
    <source>
        <dbReference type="Proteomes" id="UP001589654"/>
    </source>
</evidence>
<evidence type="ECO:0000259" key="2">
    <source>
        <dbReference type="Pfam" id="PF02517"/>
    </source>
</evidence>
<protein>
    <submittedName>
        <fullName evidence="3">Type II CAAX prenyl endopeptidase Rce1 family protein</fullName>
    </submittedName>
</protein>
<proteinExistence type="predicted"/>
<evidence type="ECO:0000313" key="3">
    <source>
        <dbReference type="EMBL" id="MFB9211716.1"/>
    </source>
</evidence>
<gene>
    <name evidence="3" type="ORF">ACFFUR_07850</name>
</gene>
<name>A0ABV5J4G4_9BACT</name>
<reference evidence="3 4" key="1">
    <citation type="submission" date="2024-09" db="EMBL/GenBank/DDBJ databases">
        <authorList>
            <person name="Sun Q."/>
            <person name="Mori K."/>
        </authorList>
    </citation>
    <scope>NUCLEOTIDE SEQUENCE [LARGE SCALE GENOMIC DNA]</scope>
    <source>
        <strain evidence="3 4">CECT 7682</strain>
    </source>
</reference>